<reference evidence="1" key="1">
    <citation type="submission" date="2013-08" db="EMBL/GenBank/DDBJ databases">
        <authorList>
            <person name="Mendez C."/>
            <person name="Richter M."/>
            <person name="Ferrer M."/>
            <person name="Sanchez J."/>
        </authorList>
    </citation>
    <scope>NUCLEOTIDE SEQUENCE</scope>
</reference>
<reference evidence="1" key="2">
    <citation type="journal article" date="2014" name="ISME J.">
        <title>Microbial stratification in low pH oxic and suboxic macroscopic growths along an acid mine drainage.</title>
        <authorList>
            <person name="Mendez-Garcia C."/>
            <person name="Mesa V."/>
            <person name="Sprenger R.R."/>
            <person name="Richter M."/>
            <person name="Diez M.S."/>
            <person name="Solano J."/>
            <person name="Bargiela R."/>
            <person name="Golyshina O.V."/>
            <person name="Manteca A."/>
            <person name="Ramos J.L."/>
            <person name="Gallego J.R."/>
            <person name="Llorente I."/>
            <person name="Martins Dos Santos V.A."/>
            <person name="Jensen O.N."/>
            <person name="Pelaez A.I."/>
            <person name="Sanchez J."/>
            <person name="Ferrer M."/>
        </authorList>
    </citation>
    <scope>NUCLEOTIDE SEQUENCE</scope>
</reference>
<protein>
    <submittedName>
        <fullName evidence="1">Uncharacterized protein</fullName>
    </submittedName>
</protein>
<dbReference type="EMBL" id="AUZX01002656">
    <property type="protein sequence ID" value="EQD75893.1"/>
    <property type="molecule type" value="Genomic_DNA"/>
</dbReference>
<gene>
    <name evidence="1" type="ORF">B1A_03629</name>
</gene>
<proteinExistence type="predicted"/>
<evidence type="ECO:0000313" key="1">
    <source>
        <dbReference type="EMBL" id="EQD75893.1"/>
    </source>
</evidence>
<dbReference type="AlphaFoldDB" id="T1C4W1"/>
<sequence length="130" mass="14424">MEAIMKKYVVEYELPYTHIVRVGIEAKSAAGAIKKAQRLFDKAQLWDDTQEVPVLMDQFEENGDAGVPVEFAATEVDTYHEVDASVKALRSERACKAFVRAFLTWCETASSNRGLGRLHNMADEAIAGGE</sequence>
<name>T1C4W1_9ZZZZ</name>
<organism evidence="1">
    <name type="scientific">mine drainage metagenome</name>
    <dbReference type="NCBI Taxonomy" id="410659"/>
    <lineage>
        <taxon>unclassified sequences</taxon>
        <taxon>metagenomes</taxon>
        <taxon>ecological metagenomes</taxon>
    </lineage>
</organism>
<accession>T1C4W1</accession>
<comment type="caution">
    <text evidence="1">The sequence shown here is derived from an EMBL/GenBank/DDBJ whole genome shotgun (WGS) entry which is preliminary data.</text>
</comment>